<evidence type="ECO:0000313" key="1">
    <source>
        <dbReference type="EMBL" id="GAI05807.1"/>
    </source>
</evidence>
<proteinExistence type="predicted"/>
<dbReference type="EMBL" id="BARV01005960">
    <property type="protein sequence ID" value="GAI05807.1"/>
    <property type="molecule type" value="Genomic_DNA"/>
</dbReference>
<name>X1KFH8_9ZZZZ</name>
<protein>
    <submittedName>
        <fullName evidence="1">Uncharacterized protein</fullName>
    </submittedName>
</protein>
<gene>
    <name evidence="1" type="ORF">S06H3_12143</name>
</gene>
<comment type="caution">
    <text evidence="1">The sequence shown here is derived from an EMBL/GenBank/DDBJ whole genome shotgun (WGS) entry which is preliminary data.</text>
</comment>
<organism evidence="1">
    <name type="scientific">marine sediment metagenome</name>
    <dbReference type="NCBI Taxonomy" id="412755"/>
    <lineage>
        <taxon>unclassified sequences</taxon>
        <taxon>metagenomes</taxon>
        <taxon>ecological metagenomes</taxon>
    </lineage>
</organism>
<accession>X1KFH8</accession>
<reference evidence="1" key="1">
    <citation type="journal article" date="2014" name="Front. Microbiol.">
        <title>High frequency of phylogenetically diverse reductive dehalogenase-homologous genes in deep subseafloor sedimentary metagenomes.</title>
        <authorList>
            <person name="Kawai M."/>
            <person name="Futagami T."/>
            <person name="Toyoda A."/>
            <person name="Takaki Y."/>
            <person name="Nishi S."/>
            <person name="Hori S."/>
            <person name="Arai W."/>
            <person name="Tsubouchi T."/>
            <person name="Morono Y."/>
            <person name="Uchiyama I."/>
            <person name="Ito T."/>
            <person name="Fujiyama A."/>
            <person name="Inagaki F."/>
            <person name="Takami H."/>
        </authorList>
    </citation>
    <scope>NUCLEOTIDE SEQUENCE</scope>
    <source>
        <strain evidence="1">Expedition CK06-06</strain>
    </source>
</reference>
<feature type="non-terminal residue" evidence="1">
    <location>
        <position position="42"/>
    </location>
</feature>
<dbReference type="AlphaFoldDB" id="X1KFH8"/>
<sequence length="42" mass="5159">MMENFSQKEFNDFVLDNNIYGFFNEDLTLVSGRKTRFYANWR</sequence>